<dbReference type="Proteomes" id="UP000002195">
    <property type="component" value="Unassembled WGS sequence"/>
</dbReference>
<dbReference type="Pfam" id="PF01885">
    <property type="entry name" value="PTS_2-RNA"/>
    <property type="match status" value="1"/>
</dbReference>
<keyword evidence="4" id="KW-0808">Transferase</keyword>
<dbReference type="AlphaFoldDB" id="Q54L34"/>
<dbReference type="InParanoid" id="Q54L34"/>
<dbReference type="EC" id="2.7.1.160" evidence="3"/>
<name>Q54L34_DICDI</name>
<evidence type="ECO:0000256" key="7">
    <source>
        <dbReference type="SAM" id="Phobius"/>
    </source>
</evidence>
<protein>
    <recommendedName>
        <fullName evidence="3">2'-phosphotransferase</fullName>
        <ecNumber evidence="3">2.7.1.160</ecNumber>
    </recommendedName>
</protein>
<dbReference type="OMA" id="RHGASQM"/>
<dbReference type="STRING" id="44689.Q54L34"/>
<dbReference type="SMR" id="Q54L34"/>
<dbReference type="KEGG" id="ddi:DDB_G0286929"/>
<dbReference type="GeneID" id="8625868"/>
<comment type="catalytic activity">
    <reaction evidence="6">
        <text>2'-phospho-[ligated tRNA] + NAD(+) = mature tRNA + ADP-alpha-D-ribose 1'',2''-cyclic phosphate + nicotinamide</text>
        <dbReference type="Rhea" id="RHEA:23324"/>
        <dbReference type="Rhea" id="RHEA-COMP:11106"/>
        <dbReference type="Rhea" id="RHEA-COMP:11107"/>
        <dbReference type="ChEBI" id="CHEBI:17154"/>
        <dbReference type="ChEBI" id="CHEBI:57540"/>
        <dbReference type="ChEBI" id="CHEBI:76596"/>
        <dbReference type="ChEBI" id="CHEBI:82883"/>
        <dbReference type="ChEBI" id="CHEBI:85027"/>
        <dbReference type="EC" id="2.7.1.160"/>
    </reaction>
</comment>
<evidence type="ECO:0000256" key="6">
    <source>
        <dbReference type="ARBA" id="ARBA00047949"/>
    </source>
</evidence>
<dbReference type="eggNOG" id="KOG2278">
    <property type="taxonomic scope" value="Eukaryota"/>
</dbReference>
<evidence type="ECO:0000256" key="5">
    <source>
        <dbReference type="ARBA" id="ARBA00023027"/>
    </source>
</evidence>
<dbReference type="dictyBase" id="DDB_G0286929"/>
<sequence length="279" mass="32492">MSFQSLNPVNKSKSLVALSKSLSYVLRHGAEKEGLKIDSQGFIKVDDILKNNLFKNTNFKEIQEVVDTNDKKRYHMELNDSDGCYYIRANQGHTLENVDNVEMTKITSADQVGTVFHGTYRKHLQSILNEGLKKMDRNHIHCVNKIMGQEITSGMRGSCNMIVYIDVPLLLQDGIDLYLSQNNVALTDGLNNTGILPPKYFIKITDAKNDVTIWQHMRVKKKKIFIFIFFFFFFFFFFFLIFVLSNYFFFIFFIFFHFFFAPNPNFSNTHFGLGPQKKK</sequence>
<evidence type="ECO:0000256" key="4">
    <source>
        <dbReference type="ARBA" id="ARBA00022679"/>
    </source>
</evidence>
<dbReference type="PANTHER" id="PTHR12684">
    <property type="entry name" value="PUTATIVE PHOSPHOTRANSFERASE"/>
    <property type="match status" value="1"/>
</dbReference>
<evidence type="ECO:0000256" key="2">
    <source>
        <dbReference type="ARBA" id="ARBA00009836"/>
    </source>
</evidence>
<dbReference type="Gene3D" id="3.20.170.30">
    <property type="match status" value="1"/>
</dbReference>
<accession>Q54L34</accession>
<dbReference type="SUPFAM" id="SSF56399">
    <property type="entry name" value="ADP-ribosylation"/>
    <property type="match status" value="1"/>
</dbReference>
<reference evidence="8 9" key="1">
    <citation type="journal article" date="2005" name="Nature">
        <title>The genome of the social amoeba Dictyostelium discoideum.</title>
        <authorList>
            <consortium name="The Dictyostelium discoideum Sequencing Consortium"/>
            <person name="Eichinger L."/>
            <person name="Pachebat J.A."/>
            <person name="Glockner G."/>
            <person name="Rajandream M.A."/>
            <person name="Sucgang R."/>
            <person name="Berriman M."/>
            <person name="Song J."/>
            <person name="Olsen R."/>
            <person name="Szafranski K."/>
            <person name="Xu Q."/>
            <person name="Tunggal B."/>
            <person name="Kummerfeld S."/>
            <person name="Madera M."/>
            <person name="Konfortov B.A."/>
            <person name="Rivero F."/>
            <person name="Bankier A.T."/>
            <person name="Lehmann R."/>
            <person name="Hamlin N."/>
            <person name="Davies R."/>
            <person name="Gaudet P."/>
            <person name="Fey P."/>
            <person name="Pilcher K."/>
            <person name="Chen G."/>
            <person name="Saunders D."/>
            <person name="Sodergren E."/>
            <person name="Davis P."/>
            <person name="Kerhornou A."/>
            <person name="Nie X."/>
            <person name="Hall N."/>
            <person name="Anjard C."/>
            <person name="Hemphill L."/>
            <person name="Bason N."/>
            <person name="Farbrother P."/>
            <person name="Desany B."/>
            <person name="Just E."/>
            <person name="Morio T."/>
            <person name="Rost R."/>
            <person name="Churcher C."/>
            <person name="Cooper J."/>
            <person name="Haydock S."/>
            <person name="van Driessche N."/>
            <person name="Cronin A."/>
            <person name="Goodhead I."/>
            <person name="Muzny D."/>
            <person name="Mourier T."/>
            <person name="Pain A."/>
            <person name="Lu M."/>
            <person name="Harper D."/>
            <person name="Lindsay R."/>
            <person name="Hauser H."/>
            <person name="James K."/>
            <person name="Quiles M."/>
            <person name="Madan Babu M."/>
            <person name="Saito T."/>
            <person name="Buchrieser C."/>
            <person name="Wardroper A."/>
            <person name="Felder M."/>
            <person name="Thangavelu M."/>
            <person name="Johnson D."/>
            <person name="Knights A."/>
            <person name="Loulseged H."/>
            <person name="Mungall K."/>
            <person name="Oliver K."/>
            <person name="Price C."/>
            <person name="Quail M.A."/>
            <person name="Urushihara H."/>
            <person name="Hernandez J."/>
            <person name="Rabbinowitsch E."/>
            <person name="Steffen D."/>
            <person name="Sanders M."/>
            <person name="Ma J."/>
            <person name="Kohara Y."/>
            <person name="Sharp S."/>
            <person name="Simmonds M."/>
            <person name="Spiegler S."/>
            <person name="Tivey A."/>
            <person name="Sugano S."/>
            <person name="White B."/>
            <person name="Walker D."/>
            <person name="Woodward J."/>
            <person name="Winckler T."/>
            <person name="Tanaka Y."/>
            <person name="Shaulsky G."/>
            <person name="Schleicher M."/>
            <person name="Weinstock G."/>
            <person name="Rosenthal A."/>
            <person name="Cox E.C."/>
            <person name="Chisholm R.L."/>
            <person name="Gibbs R."/>
            <person name="Loomis W.F."/>
            <person name="Platzer M."/>
            <person name="Kay R.R."/>
            <person name="Williams J."/>
            <person name="Dear P.H."/>
            <person name="Noegel A.A."/>
            <person name="Barrell B."/>
            <person name="Kuspa A."/>
        </authorList>
    </citation>
    <scope>NUCLEOTIDE SEQUENCE [LARGE SCALE GENOMIC DNA]</scope>
    <source>
        <strain evidence="8 9">AX4</strain>
    </source>
</reference>
<organism evidence="8 9">
    <name type="scientific">Dictyostelium discoideum</name>
    <name type="common">Social amoeba</name>
    <dbReference type="NCBI Taxonomy" id="44689"/>
    <lineage>
        <taxon>Eukaryota</taxon>
        <taxon>Amoebozoa</taxon>
        <taxon>Evosea</taxon>
        <taxon>Eumycetozoa</taxon>
        <taxon>Dictyostelia</taxon>
        <taxon>Dictyosteliales</taxon>
        <taxon>Dictyosteliaceae</taxon>
        <taxon>Dictyostelium</taxon>
    </lineage>
</organism>
<comment type="similarity">
    <text evidence="2">Belongs to the KptA/TPT1 family.</text>
</comment>
<dbReference type="InterPro" id="IPR042081">
    <property type="entry name" value="RNA_2'-PTrans_C"/>
</dbReference>
<keyword evidence="7" id="KW-0472">Membrane</keyword>
<feature type="transmembrane region" description="Helical" evidence="7">
    <location>
        <begin position="224"/>
        <end position="256"/>
    </location>
</feature>
<dbReference type="FunCoup" id="Q54L34">
    <property type="interactions" value="44"/>
</dbReference>
<evidence type="ECO:0000256" key="3">
    <source>
        <dbReference type="ARBA" id="ARBA00012007"/>
    </source>
</evidence>
<dbReference type="PANTHER" id="PTHR12684:SF2">
    <property type="entry name" value="TRNA 2'-PHOSPHOTRANSFERASE 1"/>
    <property type="match status" value="1"/>
</dbReference>
<dbReference type="RefSeq" id="XP_637469.1">
    <property type="nucleotide sequence ID" value="XM_632377.1"/>
</dbReference>
<dbReference type="PaxDb" id="44689-DDB0187196"/>
<keyword evidence="5" id="KW-0520">NAD</keyword>
<dbReference type="VEuPathDB" id="AmoebaDB:DDB_G0286929"/>
<dbReference type="GO" id="GO:0000215">
    <property type="term" value="F:tRNA 2'-phosphotransferase activity"/>
    <property type="evidence" value="ECO:0000318"/>
    <property type="project" value="GO_Central"/>
</dbReference>
<keyword evidence="7" id="KW-1133">Transmembrane helix</keyword>
<evidence type="ECO:0000313" key="8">
    <source>
        <dbReference type="EMBL" id="EAL63962.1"/>
    </source>
</evidence>
<keyword evidence="9" id="KW-1185">Reference proteome</keyword>
<dbReference type="EMBL" id="AAFI02000092">
    <property type="protein sequence ID" value="EAL63962.1"/>
    <property type="molecule type" value="Genomic_DNA"/>
</dbReference>
<dbReference type="GO" id="GO:0006388">
    <property type="term" value="P:tRNA splicing, via endonucleolytic cleavage and ligation"/>
    <property type="evidence" value="ECO:0000318"/>
    <property type="project" value="GO_Central"/>
</dbReference>
<gene>
    <name evidence="8" type="ORF">DDB_G0286929</name>
</gene>
<proteinExistence type="inferred from homology"/>
<dbReference type="PhylomeDB" id="Q54L34"/>
<dbReference type="InterPro" id="IPR002745">
    <property type="entry name" value="Ptrans_KptA/Tpt1"/>
</dbReference>
<evidence type="ECO:0000256" key="1">
    <source>
        <dbReference type="ARBA" id="ARBA00003343"/>
    </source>
</evidence>
<comment type="caution">
    <text evidence="8">The sequence shown here is derived from an EMBL/GenBank/DDBJ whole genome shotgun (WGS) entry which is preliminary data.</text>
</comment>
<dbReference type="InterPro" id="IPR042080">
    <property type="entry name" value="RNA_2'-PTrans_N"/>
</dbReference>
<evidence type="ECO:0000313" key="9">
    <source>
        <dbReference type="Proteomes" id="UP000002195"/>
    </source>
</evidence>
<dbReference type="Gene3D" id="1.10.10.970">
    <property type="entry name" value="RNA 2'-phosphotransferase, Tpt1/KptA family, N-terminal domain"/>
    <property type="match status" value="1"/>
</dbReference>
<comment type="function">
    <text evidence="1">Catalyzes the last step of tRNA splicing, the transfer of the splice junction 2'-phosphate from ligated tRNA to NAD to produce ADP-ribose 1''-2'' cyclic phosphate.</text>
</comment>
<keyword evidence="7" id="KW-0812">Transmembrane</keyword>
<dbReference type="HOGENOM" id="CLU_052998_1_1_1"/>